<dbReference type="EMBL" id="CP002760">
    <property type="protein sequence ID" value="AEL19524.1"/>
    <property type="molecule type" value="Genomic_DNA"/>
</dbReference>
<reference evidence="1 2" key="2">
    <citation type="journal article" date="2012" name="J. Bacteriol.">
        <title>Whole-Genome Sequences of Borrelia bissettii, Borrelia valaisiana, and Borrelia spielmanii.</title>
        <authorList>
            <person name="Schutzer S.E."/>
            <person name="Fraser-Liggett C.M."/>
            <person name="Qiu W.G."/>
            <person name="Kraiczy P."/>
            <person name="Mongodin E.F."/>
            <person name="Dunn J.J."/>
            <person name="Luft B.J."/>
            <person name="Casjens S.R."/>
        </authorList>
    </citation>
    <scope>NUCLEOTIDE SEQUENCE [LARGE SCALE GENOMIC DNA]</scope>
    <source>
        <strain evidence="1 2">DN127</strain>
    </source>
</reference>
<protein>
    <submittedName>
        <fullName evidence="1">Uncharacterized domain protein</fullName>
    </submittedName>
</protein>
<proteinExistence type="predicted"/>
<accession>G0AP98</accession>
<reference key="1">
    <citation type="submission" date="2011-06" db="EMBL/GenBank/DDBJ databases">
        <authorList>
            <person name="Mongodin E.F."/>
            <person name="Casjens S.R."/>
            <person name="Fraser-Liggett C.M."/>
            <person name="Qiu W.-G."/>
            <person name="Dunn J.J."/>
            <person name="Luft B.J."/>
            <person name="Schutzer S.E."/>
        </authorList>
    </citation>
    <scope>NUCLEOTIDE SEQUENCE</scope>
    <source>
        <strain>DN127</strain>
    </source>
</reference>
<gene>
    <name evidence="1" type="ordered locus">BbiDN127_AA0011</name>
</gene>
<evidence type="ECO:0000313" key="2">
    <source>
        <dbReference type="Proteomes" id="UP000001634"/>
    </source>
</evidence>
<dbReference type="AlphaFoldDB" id="G0AP98"/>
<evidence type="ECO:0000313" key="1">
    <source>
        <dbReference type="EMBL" id="AEL19524.1"/>
    </source>
</evidence>
<sequence>MYYFYSLIRTFTAFLKQFFSSEKFSKEYLSLFKAEISNFSRLSFLGYRKLIISSKASPSELRLLNIPCVWPYAINNF</sequence>
<geneLocation type="plasmid" evidence="1 2">
    <name>lp28-7</name>
</geneLocation>
<dbReference type="HOGENOM" id="CLU_2631112_0_0_12"/>
<dbReference type="Proteomes" id="UP000001634">
    <property type="component" value="Plasmid lp28-7"/>
</dbReference>
<organism evidence="1 2">
    <name type="scientific">Borrelia bissettiae (strain DSM 17990 / CIP 109136 / DN127)</name>
    <name type="common">Borreliella bissettiae</name>
    <dbReference type="NCBI Taxonomy" id="521010"/>
    <lineage>
        <taxon>Bacteria</taxon>
        <taxon>Pseudomonadati</taxon>
        <taxon>Spirochaetota</taxon>
        <taxon>Spirochaetia</taxon>
        <taxon>Spirochaetales</taxon>
        <taxon>Borreliaceae</taxon>
        <taxon>Borreliella</taxon>
    </lineage>
</organism>
<keyword evidence="2" id="KW-1185">Reference proteome</keyword>
<keyword evidence="1" id="KW-0614">Plasmid</keyword>
<name>G0AP98_BORBD</name>
<dbReference type="KEGG" id="bbs:BbiDN127_AA0011"/>